<evidence type="ECO:0000313" key="2">
    <source>
        <dbReference type="Proteomes" id="UP000612233"/>
    </source>
</evidence>
<accession>A0A927BAC2</accession>
<gene>
    <name evidence="1" type="ORF">IC235_00960</name>
</gene>
<dbReference type="EMBL" id="JACXAD010000001">
    <property type="protein sequence ID" value="MBD2766457.1"/>
    <property type="molecule type" value="Genomic_DNA"/>
</dbReference>
<comment type="caution">
    <text evidence="1">The sequence shown here is derived from an EMBL/GenBank/DDBJ whole genome shotgun (WGS) entry which is preliminary data.</text>
</comment>
<dbReference type="AlphaFoldDB" id="A0A927BAC2"/>
<keyword evidence="2" id="KW-1185">Reference proteome</keyword>
<evidence type="ECO:0000313" key="1">
    <source>
        <dbReference type="EMBL" id="MBD2766457.1"/>
    </source>
</evidence>
<sequence length="102" mass="11672">MESFDPSNYINLSLVQSKMQELGIGMKSVPQVQHNSRTVWLPSRSFPGYPEVFSFIGFDAEMRPFFVALTYVESQFFALDVRIATESEIARYWCAGQLPQPI</sequence>
<reference evidence="1" key="1">
    <citation type="submission" date="2020-09" db="EMBL/GenBank/DDBJ databases">
        <authorList>
            <person name="Kim M.K."/>
        </authorList>
    </citation>
    <scope>NUCLEOTIDE SEQUENCE</scope>
    <source>
        <strain evidence="1">BT664</strain>
    </source>
</reference>
<dbReference type="Proteomes" id="UP000612233">
    <property type="component" value="Unassembled WGS sequence"/>
</dbReference>
<name>A0A927BAC2_9BACT</name>
<protein>
    <submittedName>
        <fullName evidence="1">Uncharacterized protein</fullName>
    </submittedName>
</protein>
<organism evidence="1 2">
    <name type="scientific">Hymenobacter montanus</name>
    <dbReference type="NCBI Taxonomy" id="2771359"/>
    <lineage>
        <taxon>Bacteria</taxon>
        <taxon>Pseudomonadati</taxon>
        <taxon>Bacteroidota</taxon>
        <taxon>Cytophagia</taxon>
        <taxon>Cytophagales</taxon>
        <taxon>Hymenobacteraceae</taxon>
        <taxon>Hymenobacter</taxon>
    </lineage>
</organism>
<proteinExistence type="predicted"/>